<evidence type="ECO:0000256" key="1">
    <source>
        <dbReference type="SAM" id="MobiDB-lite"/>
    </source>
</evidence>
<dbReference type="Proteomes" id="UP000887572">
    <property type="component" value="Unplaced"/>
</dbReference>
<sequence length="232" mass="26761">MVVTVKNGRHQQNERQQMTESELRHYEPEFCESDPKWKCWPERKHVQKVAFHASVSTVVLAVLLLLLALLLLRPLLLRLFFFCLSAILCVVSAMAFSANLRQNDNLFMPYLFVMWFLTILSFALFFFLLPMFAVPNFWQDWVLNGFGIAKGQHSESVVRLITVLGAVIAFVLVCLFTLLNFTMIRARNFLISKRVAIAKGYGGETHSTIESGRKKKRKKDDSRRVRVMETIA</sequence>
<evidence type="ECO:0000256" key="2">
    <source>
        <dbReference type="SAM" id="Phobius"/>
    </source>
</evidence>
<keyword evidence="2" id="KW-0812">Transmembrane</keyword>
<keyword evidence="2" id="KW-0472">Membrane</keyword>
<keyword evidence="3" id="KW-1185">Reference proteome</keyword>
<feature type="transmembrane region" description="Helical" evidence="2">
    <location>
        <begin position="158"/>
        <end position="184"/>
    </location>
</feature>
<proteinExistence type="predicted"/>
<feature type="region of interest" description="Disordered" evidence="1">
    <location>
        <begin position="1"/>
        <end position="20"/>
    </location>
</feature>
<name>A0A914GUL5_GLORO</name>
<dbReference type="AlphaFoldDB" id="A0A914GUL5"/>
<protein>
    <submittedName>
        <fullName evidence="4">Uncharacterized protein</fullName>
    </submittedName>
</protein>
<reference evidence="4" key="1">
    <citation type="submission" date="2022-11" db="UniProtKB">
        <authorList>
            <consortium name="WormBaseParasite"/>
        </authorList>
    </citation>
    <scope>IDENTIFICATION</scope>
</reference>
<feature type="transmembrane region" description="Helical" evidence="2">
    <location>
        <begin position="78"/>
        <end position="98"/>
    </location>
</feature>
<feature type="transmembrane region" description="Helical" evidence="2">
    <location>
        <begin position="110"/>
        <end position="138"/>
    </location>
</feature>
<accession>A0A914GUL5</accession>
<keyword evidence="2" id="KW-1133">Transmembrane helix</keyword>
<organism evidence="3 4">
    <name type="scientific">Globodera rostochiensis</name>
    <name type="common">Golden nematode worm</name>
    <name type="synonym">Heterodera rostochiensis</name>
    <dbReference type="NCBI Taxonomy" id="31243"/>
    <lineage>
        <taxon>Eukaryota</taxon>
        <taxon>Metazoa</taxon>
        <taxon>Ecdysozoa</taxon>
        <taxon>Nematoda</taxon>
        <taxon>Chromadorea</taxon>
        <taxon>Rhabditida</taxon>
        <taxon>Tylenchina</taxon>
        <taxon>Tylenchomorpha</taxon>
        <taxon>Tylenchoidea</taxon>
        <taxon>Heteroderidae</taxon>
        <taxon>Heteroderinae</taxon>
        <taxon>Globodera</taxon>
    </lineage>
</organism>
<dbReference type="WBParaSite" id="Gr19_v10_g11353.t1">
    <property type="protein sequence ID" value="Gr19_v10_g11353.t1"/>
    <property type="gene ID" value="Gr19_v10_g11353"/>
</dbReference>
<feature type="transmembrane region" description="Helical" evidence="2">
    <location>
        <begin position="49"/>
        <end position="72"/>
    </location>
</feature>
<evidence type="ECO:0000313" key="4">
    <source>
        <dbReference type="WBParaSite" id="Gr19_v10_g11353.t1"/>
    </source>
</evidence>
<evidence type="ECO:0000313" key="3">
    <source>
        <dbReference type="Proteomes" id="UP000887572"/>
    </source>
</evidence>